<evidence type="ECO:0000259" key="10">
    <source>
        <dbReference type="Pfam" id="PF25876"/>
    </source>
</evidence>
<dbReference type="PATRIC" id="fig|1300342.3.peg.2172"/>
<organism evidence="14 15">
    <name type="scientific">Dokdonella koreensis DS-123</name>
    <dbReference type="NCBI Taxonomy" id="1300342"/>
    <lineage>
        <taxon>Bacteria</taxon>
        <taxon>Pseudomonadati</taxon>
        <taxon>Pseudomonadota</taxon>
        <taxon>Gammaproteobacteria</taxon>
        <taxon>Lysobacterales</taxon>
        <taxon>Rhodanobacteraceae</taxon>
        <taxon>Dokdonella</taxon>
    </lineage>
</organism>
<evidence type="ECO:0000256" key="6">
    <source>
        <dbReference type="ARBA" id="ARBA00023054"/>
    </source>
</evidence>
<evidence type="ECO:0000256" key="3">
    <source>
        <dbReference type="ARBA" id="ARBA00022448"/>
    </source>
</evidence>
<evidence type="ECO:0000256" key="9">
    <source>
        <dbReference type="SAM" id="Phobius"/>
    </source>
</evidence>
<name>A0A160DVN4_9GAMM</name>
<dbReference type="InterPro" id="IPR058625">
    <property type="entry name" value="MdtA-like_BSH"/>
</dbReference>
<comment type="subcellular location">
    <subcellularLocation>
        <location evidence="1">Cell membrane</location>
    </subcellularLocation>
</comment>
<dbReference type="Pfam" id="PF25967">
    <property type="entry name" value="RND-MFP_C"/>
    <property type="match status" value="1"/>
</dbReference>
<gene>
    <name evidence="14" type="ORF">I596_2228</name>
</gene>
<dbReference type="STRING" id="1300342.I596_2228"/>
<evidence type="ECO:0000313" key="15">
    <source>
        <dbReference type="Proteomes" id="UP000076830"/>
    </source>
</evidence>
<dbReference type="InterPro" id="IPR030190">
    <property type="entry name" value="MacA_alpha-hairpin_sf"/>
</dbReference>
<protein>
    <submittedName>
        <fullName evidence="14">Macrolide-specific efflux protein MacA</fullName>
    </submittedName>
</protein>
<dbReference type="Gene3D" id="2.40.50.100">
    <property type="match status" value="1"/>
</dbReference>
<dbReference type="Proteomes" id="UP000076830">
    <property type="component" value="Chromosome"/>
</dbReference>
<dbReference type="KEGG" id="dko:I596_2228"/>
<dbReference type="InterPro" id="IPR058627">
    <property type="entry name" value="MdtA-like_C"/>
</dbReference>
<dbReference type="EMBL" id="CP015249">
    <property type="protein sequence ID" value="ANB18240.1"/>
    <property type="molecule type" value="Genomic_DNA"/>
</dbReference>
<dbReference type="GO" id="GO:0030313">
    <property type="term" value="C:cell envelope"/>
    <property type="evidence" value="ECO:0007669"/>
    <property type="project" value="UniProtKB-SubCell"/>
</dbReference>
<dbReference type="RefSeq" id="WP_425478765.1">
    <property type="nucleotide sequence ID" value="NZ_CP015249.1"/>
</dbReference>
<dbReference type="GO" id="GO:1990281">
    <property type="term" value="C:efflux pump complex"/>
    <property type="evidence" value="ECO:0007669"/>
    <property type="project" value="TreeGrafter"/>
</dbReference>
<dbReference type="NCBIfam" id="TIGR01730">
    <property type="entry name" value="RND_mfp"/>
    <property type="match status" value="1"/>
</dbReference>
<evidence type="ECO:0000256" key="8">
    <source>
        <dbReference type="SAM" id="MobiDB-lite"/>
    </source>
</evidence>
<dbReference type="Pfam" id="PF25917">
    <property type="entry name" value="BSH_RND"/>
    <property type="match status" value="1"/>
</dbReference>
<keyword evidence="5" id="KW-0997">Cell inner membrane</keyword>
<dbReference type="AlphaFoldDB" id="A0A160DVN4"/>
<dbReference type="Pfam" id="PF25876">
    <property type="entry name" value="HH_MFP_RND"/>
    <property type="match status" value="1"/>
</dbReference>
<keyword evidence="6" id="KW-0175">Coiled coil</keyword>
<evidence type="ECO:0000256" key="2">
    <source>
        <dbReference type="ARBA" id="ARBA00009477"/>
    </source>
</evidence>
<evidence type="ECO:0000256" key="4">
    <source>
        <dbReference type="ARBA" id="ARBA00022475"/>
    </source>
</evidence>
<feature type="domain" description="Multidrug resistance protein MdtA-like alpha-helical hairpin" evidence="10">
    <location>
        <begin position="106"/>
        <end position="182"/>
    </location>
</feature>
<dbReference type="GO" id="GO:1990195">
    <property type="term" value="C:macrolide transmembrane transporter complex"/>
    <property type="evidence" value="ECO:0007669"/>
    <property type="project" value="InterPro"/>
</dbReference>
<keyword evidence="9" id="KW-1133">Transmembrane helix</keyword>
<dbReference type="InterPro" id="IPR058624">
    <property type="entry name" value="MdtA-like_HH"/>
</dbReference>
<dbReference type="Pfam" id="PF25944">
    <property type="entry name" value="Beta-barrel_RND"/>
    <property type="match status" value="1"/>
</dbReference>
<dbReference type="GO" id="GO:0015562">
    <property type="term" value="F:efflux transmembrane transporter activity"/>
    <property type="evidence" value="ECO:0007669"/>
    <property type="project" value="TreeGrafter"/>
</dbReference>
<evidence type="ECO:0000259" key="11">
    <source>
        <dbReference type="Pfam" id="PF25917"/>
    </source>
</evidence>
<accession>A0A160DVN4</accession>
<feature type="region of interest" description="Disordered" evidence="8">
    <location>
        <begin position="328"/>
        <end position="405"/>
    </location>
</feature>
<evidence type="ECO:0000259" key="12">
    <source>
        <dbReference type="Pfam" id="PF25944"/>
    </source>
</evidence>
<keyword evidence="3" id="KW-0813">Transport</keyword>
<dbReference type="PANTHER" id="PTHR30469">
    <property type="entry name" value="MULTIDRUG RESISTANCE PROTEIN MDTA"/>
    <property type="match status" value="1"/>
</dbReference>
<feature type="domain" description="Multidrug resistance protein MdtA-like barrel-sandwich hybrid" evidence="11">
    <location>
        <begin position="59"/>
        <end position="213"/>
    </location>
</feature>
<feature type="domain" description="Multidrug resistance protein MdtA-like C-terminal permuted SH3" evidence="13">
    <location>
        <begin position="404"/>
        <end position="446"/>
    </location>
</feature>
<evidence type="ECO:0000256" key="1">
    <source>
        <dbReference type="ARBA" id="ARBA00004236"/>
    </source>
</evidence>
<dbReference type="GO" id="GO:1990961">
    <property type="term" value="P:xenobiotic detoxification by transmembrane export across the plasma membrane"/>
    <property type="evidence" value="ECO:0007669"/>
    <property type="project" value="InterPro"/>
</dbReference>
<keyword evidence="7 9" id="KW-0472">Membrane</keyword>
<dbReference type="PANTHER" id="PTHR30469:SF33">
    <property type="entry name" value="SLR1207 PROTEIN"/>
    <property type="match status" value="1"/>
</dbReference>
<evidence type="ECO:0000256" key="5">
    <source>
        <dbReference type="ARBA" id="ARBA00022519"/>
    </source>
</evidence>
<dbReference type="Gene3D" id="2.40.420.20">
    <property type="match status" value="1"/>
</dbReference>
<dbReference type="Gene3D" id="2.40.30.170">
    <property type="match status" value="1"/>
</dbReference>
<keyword evidence="4" id="KW-1003">Cell membrane</keyword>
<dbReference type="SUPFAM" id="SSF111369">
    <property type="entry name" value="HlyD-like secretion proteins"/>
    <property type="match status" value="1"/>
</dbReference>
<keyword evidence="15" id="KW-1185">Reference proteome</keyword>
<comment type="similarity">
    <text evidence="2">Belongs to the membrane fusion protein (MFP) (TC 8.A.1) family.</text>
</comment>
<evidence type="ECO:0000256" key="7">
    <source>
        <dbReference type="ARBA" id="ARBA00023136"/>
    </source>
</evidence>
<feature type="domain" description="Multidrug resistance protein MdtA-like beta-barrel" evidence="12">
    <location>
        <begin position="221"/>
        <end position="313"/>
    </location>
</feature>
<feature type="compositionally biased region" description="Low complexity" evidence="8">
    <location>
        <begin position="363"/>
        <end position="382"/>
    </location>
</feature>
<feature type="compositionally biased region" description="Low complexity" evidence="8">
    <location>
        <begin position="329"/>
        <end position="356"/>
    </location>
</feature>
<keyword evidence="9" id="KW-0812">Transmembrane</keyword>
<evidence type="ECO:0000259" key="13">
    <source>
        <dbReference type="Pfam" id="PF25967"/>
    </source>
</evidence>
<reference evidence="14 15" key="1">
    <citation type="submission" date="2016-04" db="EMBL/GenBank/DDBJ databases">
        <title>Complete genome sequence of Dokdonella koreensis DS-123T.</title>
        <authorList>
            <person name="Kim J.F."/>
            <person name="Lee H."/>
            <person name="Kwak M.-J."/>
        </authorList>
    </citation>
    <scope>NUCLEOTIDE SEQUENCE [LARGE SCALE GENOMIC DNA]</scope>
    <source>
        <strain evidence="14 15">DS-123</strain>
    </source>
</reference>
<proteinExistence type="inferred from homology"/>
<feature type="transmembrane region" description="Helical" evidence="9">
    <location>
        <begin position="7"/>
        <end position="26"/>
    </location>
</feature>
<dbReference type="Gene3D" id="6.10.140.1990">
    <property type="match status" value="1"/>
</dbReference>
<dbReference type="GO" id="GO:0019898">
    <property type="term" value="C:extrinsic component of membrane"/>
    <property type="evidence" value="ECO:0007669"/>
    <property type="project" value="InterPro"/>
</dbReference>
<dbReference type="InterPro" id="IPR006143">
    <property type="entry name" value="RND_pump_MFP"/>
</dbReference>
<evidence type="ECO:0000313" key="14">
    <source>
        <dbReference type="EMBL" id="ANB18240.1"/>
    </source>
</evidence>
<sequence length="469" mass="48700">MSRLLRYAIGLLVVAGIGFAVKLWLFPTQVATRYVTAPVTRGDIEQTVIATGTLEARNLVSVGAQVSGRVVSLKVDLGDAVTQGQLIAEIDSLPQQNALRNTEAGLATLRAQRTARVAALKQAELTFKRQQEMMSADATSRAEYEAAEATLASTRADITALDAQIEQGSIQVDTARLNLGYTKILAPMDGTVVAVVTKEGQTVNANQSAPTIVKLAELSTLTIKAQISEADVVKVKPSQKVWFTILGEPDRRYYAELRAIEPAPESIANESGSSSSSSSSSSTAIYYNGLFDVPNPDGKLRISMTATVNIVLGEARDALLVPASAIVTGAGSRSGGSQRRSAAPTAGTAAAAAAPTTTPPASGPAATTATAAAPAQRPSAQGAGDGERPRRRREAADGEQPAPPRFVRVLDAEGAVVEKPVRVGLNNNIQAEILEGLAEGDEVVLGQSGSAAAVGTGRRAMGIRPPPGF</sequence>
<dbReference type="InterPro" id="IPR058626">
    <property type="entry name" value="MdtA-like_b-barrel"/>
</dbReference>